<dbReference type="EMBL" id="MEYS01000001">
    <property type="protein sequence ID" value="OGD34624.1"/>
    <property type="molecule type" value="Genomic_DNA"/>
</dbReference>
<evidence type="ECO:0000313" key="3">
    <source>
        <dbReference type="Proteomes" id="UP000176650"/>
    </source>
</evidence>
<accession>A0A1F5BVI5</accession>
<feature type="transmembrane region" description="Helical" evidence="1">
    <location>
        <begin position="49"/>
        <end position="81"/>
    </location>
</feature>
<gene>
    <name evidence="2" type="ORF">A2988_03930</name>
</gene>
<keyword evidence="1" id="KW-1133">Transmembrane helix</keyword>
<comment type="caution">
    <text evidence="2">The sequence shown here is derived from an EMBL/GenBank/DDBJ whole genome shotgun (WGS) entry which is preliminary data.</text>
</comment>
<dbReference type="STRING" id="1797298.A2988_03930"/>
<evidence type="ECO:0000313" key="2">
    <source>
        <dbReference type="EMBL" id="OGD34624.1"/>
    </source>
</evidence>
<reference evidence="2 3" key="1">
    <citation type="journal article" date="2016" name="Nat. Commun.">
        <title>Thousands of microbial genomes shed light on interconnected biogeochemical processes in an aquifer system.</title>
        <authorList>
            <person name="Anantharaman K."/>
            <person name="Brown C.T."/>
            <person name="Hug L.A."/>
            <person name="Sharon I."/>
            <person name="Castelle C.J."/>
            <person name="Probst A.J."/>
            <person name="Thomas B.C."/>
            <person name="Singh A."/>
            <person name="Wilkins M.J."/>
            <person name="Karaoz U."/>
            <person name="Brodie E.L."/>
            <person name="Williams K.H."/>
            <person name="Hubbard S.S."/>
            <person name="Banfield J.F."/>
        </authorList>
    </citation>
    <scope>NUCLEOTIDE SEQUENCE [LARGE SCALE GENOMIC DNA]</scope>
</reference>
<feature type="transmembrane region" description="Helical" evidence="1">
    <location>
        <begin position="93"/>
        <end position="117"/>
    </location>
</feature>
<name>A0A1F5BVI5_9BACT</name>
<proteinExistence type="predicted"/>
<organism evidence="2 3">
    <name type="scientific">Candidatus Azambacteria bacterium RIFCSPLOWO2_01_FULL_46_25</name>
    <dbReference type="NCBI Taxonomy" id="1797298"/>
    <lineage>
        <taxon>Bacteria</taxon>
        <taxon>Candidatus Azamiibacteriota</taxon>
    </lineage>
</organism>
<sequence>MKIFLLLCIAILFQISGLARIVPGDAFVNLVLALIVLFWFGHKDRQKVVVPVLAAAALLGMLSALPFWAVLVSFAAVLAAFRALSVFLPHRTFLHACVFTVAGIVASLGALWISLYGAHAMGFSAFSPWSLALSLSGIAGETVATLAALAILYPLRNKTWITL</sequence>
<evidence type="ECO:0000256" key="1">
    <source>
        <dbReference type="SAM" id="Phobius"/>
    </source>
</evidence>
<dbReference type="AlphaFoldDB" id="A0A1F5BVI5"/>
<dbReference type="Proteomes" id="UP000176650">
    <property type="component" value="Unassembled WGS sequence"/>
</dbReference>
<keyword evidence="1" id="KW-0812">Transmembrane</keyword>
<keyword evidence="1" id="KW-0472">Membrane</keyword>
<protein>
    <submittedName>
        <fullName evidence="2">Uncharacterized protein</fullName>
    </submittedName>
</protein>
<feature type="transmembrane region" description="Helical" evidence="1">
    <location>
        <begin position="129"/>
        <end position="153"/>
    </location>
</feature>